<dbReference type="GO" id="GO:0018909">
    <property type="term" value="P:dodecyl sulfate metabolic process"/>
    <property type="evidence" value="ECO:0007669"/>
    <property type="project" value="InterPro"/>
</dbReference>
<comment type="caution">
    <text evidence="6">The sequence shown here is derived from an EMBL/GenBank/DDBJ whole genome shotgun (WGS) entry which is preliminary data.</text>
</comment>
<dbReference type="PANTHER" id="PTHR43223">
    <property type="entry name" value="ALKYL/ARYL-SULFATASE"/>
    <property type="match status" value="1"/>
</dbReference>
<dbReference type="GO" id="GO:0018741">
    <property type="term" value="F:linear primary-alkylsulfatase activity"/>
    <property type="evidence" value="ECO:0007669"/>
    <property type="project" value="InterPro"/>
</dbReference>
<dbReference type="Pfam" id="PF14863">
    <property type="entry name" value="Alkyl_sulf_dimr"/>
    <property type="match status" value="1"/>
</dbReference>
<dbReference type="SUPFAM" id="SSF55718">
    <property type="entry name" value="SCP-like"/>
    <property type="match status" value="1"/>
</dbReference>
<keyword evidence="7" id="KW-1185">Reference proteome</keyword>
<dbReference type="Gene3D" id="1.25.40.880">
    <property type="entry name" value="Alkyl sulfatase, dimerisation domain"/>
    <property type="match status" value="1"/>
</dbReference>
<dbReference type="GO" id="GO:0046983">
    <property type="term" value="F:protein dimerization activity"/>
    <property type="evidence" value="ECO:0007669"/>
    <property type="project" value="InterPro"/>
</dbReference>
<dbReference type="GO" id="GO:0046872">
    <property type="term" value="F:metal ion binding"/>
    <property type="evidence" value="ECO:0007669"/>
    <property type="project" value="UniProtKB-KW"/>
</dbReference>
<sequence length="606" mass="66924">MFHPAIQPSFQDNVDFENAERGLIASLDTCLVRNKDGQMVWNNEDYNFLQGDCPSTVNPKLWRQGQLTRKQGLFEVTNGVYQVRGFDISNMTLVEGKTGVIVLDVLASTECAAAALELYRSHRGNRSVKAVIYSHSHYDHFGGAQGVLSEANENQHEVPIIAPAGFMDAVLKENIVAGPAMRRRAVFMFGGSLPIGPKAHVGCGLGMAASSGTTIVVPPNDTIDATGDERIIDGVRLVFQMVPETEAPCEINVFFPDQRAVYIAECATHTMHNVITLRGAQVRDAKKWSKHLDETLDLYGYDSDVILSGHHWPTWGHENIVKFISDQRDLYGYMHDQTVRLMNQGMSGIEIAEQLQLPPSLQQEWYASGYYGCLSQNVKGIYQRYMTWFDGNPANIWKHPPKEEGKRYVDCMGGVQAVLEKAKDFADKGDLRFAATLLDHVVAAEPSNEQGQQQLAGVYEQLGFGAENAVWRNFYLTAAQELGSKSKGAPQSVVAINPRSDVEDWFDALSLQIDGPKASNMSVQTIVINIPDEQTTWILTLRNGALTYRSKAFGTAQSSDSADFTVTISKSEVYNMIAKGNLDAVKETGKGKIETVVNLLNLCNIV</sequence>
<dbReference type="SUPFAM" id="SSF56281">
    <property type="entry name" value="Metallo-hydrolase/oxidoreductase"/>
    <property type="match status" value="1"/>
</dbReference>
<dbReference type="Gene3D" id="3.30.1050.10">
    <property type="entry name" value="SCP2 sterol-binding domain"/>
    <property type="match status" value="1"/>
</dbReference>
<dbReference type="InterPro" id="IPR052195">
    <property type="entry name" value="Bact_Alkyl/Aryl-Sulfatase"/>
</dbReference>
<evidence type="ECO:0000259" key="5">
    <source>
        <dbReference type="SMART" id="SM00849"/>
    </source>
</evidence>
<evidence type="ECO:0000313" key="6">
    <source>
        <dbReference type="EMBL" id="RDW64661.1"/>
    </source>
</evidence>
<dbReference type="InterPro" id="IPR001279">
    <property type="entry name" value="Metallo-B-lactamas"/>
</dbReference>
<organism evidence="6 7">
    <name type="scientific">Coleophoma cylindrospora</name>
    <dbReference type="NCBI Taxonomy" id="1849047"/>
    <lineage>
        <taxon>Eukaryota</taxon>
        <taxon>Fungi</taxon>
        <taxon>Dikarya</taxon>
        <taxon>Ascomycota</taxon>
        <taxon>Pezizomycotina</taxon>
        <taxon>Leotiomycetes</taxon>
        <taxon>Helotiales</taxon>
        <taxon>Dermateaceae</taxon>
        <taxon>Coleophoma</taxon>
    </lineage>
</organism>
<dbReference type="EMBL" id="PDLM01000012">
    <property type="protein sequence ID" value="RDW64661.1"/>
    <property type="molecule type" value="Genomic_DNA"/>
</dbReference>
<dbReference type="SMART" id="SM00849">
    <property type="entry name" value="Lactamase_B"/>
    <property type="match status" value="1"/>
</dbReference>
<proteinExistence type="inferred from homology"/>
<dbReference type="FunFam" id="3.60.15.30:FF:000001">
    <property type="entry name" value="Alkyl/aryl-sulfatase BDS1"/>
    <property type="match status" value="1"/>
</dbReference>
<evidence type="ECO:0000256" key="3">
    <source>
        <dbReference type="ARBA" id="ARBA00022833"/>
    </source>
</evidence>
<dbReference type="OrthoDB" id="449487at2759"/>
<dbReference type="AlphaFoldDB" id="A0A3D8QSJ0"/>
<evidence type="ECO:0000256" key="4">
    <source>
        <dbReference type="ARBA" id="ARBA00033751"/>
    </source>
</evidence>
<evidence type="ECO:0000256" key="2">
    <source>
        <dbReference type="ARBA" id="ARBA00022801"/>
    </source>
</evidence>
<comment type="similarity">
    <text evidence="4">Belongs to the metallo-beta-lactamase superfamily. Type III sulfatase family.</text>
</comment>
<dbReference type="PANTHER" id="PTHR43223:SF1">
    <property type="entry name" value="ALKYL_ARYL-SULFATASE BDS1"/>
    <property type="match status" value="1"/>
</dbReference>
<reference evidence="6 7" key="1">
    <citation type="journal article" date="2018" name="IMA Fungus">
        <title>IMA Genome-F 9: Draft genome sequence of Annulohypoxylon stygium, Aspergillus mulundensis, Berkeleyomyces basicola (syn. Thielaviopsis basicola), Ceratocystis smalleyi, two Cercospora beticola strains, Coleophoma cylindrospora, Fusarium fracticaudum, Phialophora cf. hyalina, and Morchella septimelata.</title>
        <authorList>
            <person name="Wingfield B.D."/>
            <person name="Bills G.F."/>
            <person name="Dong Y."/>
            <person name="Huang W."/>
            <person name="Nel W.J."/>
            <person name="Swalarsk-Parry B.S."/>
            <person name="Vaghefi N."/>
            <person name="Wilken P.M."/>
            <person name="An Z."/>
            <person name="de Beer Z.W."/>
            <person name="De Vos L."/>
            <person name="Chen L."/>
            <person name="Duong T.A."/>
            <person name="Gao Y."/>
            <person name="Hammerbacher A."/>
            <person name="Kikkert J.R."/>
            <person name="Li Y."/>
            <person name="Li H."/>
            <person name="Li K."/>
            <person name="Li Q."/>
            <person name="Liu X."/>
            <person name="Ma X."/>
            <person name="Naidoo K."/>
            <person name="Pethybridge S.J."/>
            <person name="Sun J."/>
            <person name="Steenkamp E.T."/>
            <person name="van der Nest M.A."/>
            <person name="van Wyk S."/>
            <person name="Wingfield M.J."/>
            <person name="Xiong C."/>
            <person name="Yue Q."/>
            <person name="Zhang X."/>
        </authorList>
    </citation>
    <scope>NUCLEOTIDE SEQUENCE [LARGE SCALE GENOMIC DNA]</scope>
    <source>
        <strain evidence="6 7">BP6252</strain>
    </source>
</reference>
<protein>
    <recommendedName>
        <fullName evidence="5">Metallo-beta-lactamase domain-containing protein</fullName>
    </recommendedName>
</protein>
<keyword evidence="1" id="KW-0479">Metal-binding</keyword>
<dbReference type="InterPro" id="IPR029229">
    <property type="entry name" value="Alkyl_sulf_C"/>
</dbReference>
<name>A0A3D8QSJ0_9HELO</name>
<evidence type="ECO:0000313" key="7">
    <source>
        <dbReference type="Proteomes" id="UP000256645"/>
    </source>
</evidence>
<feature type="domain" description="Metallo-beta-lactamase" evidence="5">
    <location>
        <begin position="88"/>
        <end position="310"/>
    </location>
</feature>
<dbReference type="InterPro" id="IPR029228">
    <property type="entry name" value="Alkyl_sulf_dimr"/>
</dbReference>
<dbReference type="Gene3D" id="3.60.15.30">
    <property type="entry name" value="Metallo-beta-lactamase domain"/>
    <property type="match status" value="1"/>
</dbReference>
<dbReference type="Pfam" id="PF00753">
    <property type="entry name" value="Lactamase_B"/>
    <property type="match status" value="1"/>
</dbReference>
<dbReference type="InterPro" id="IPR044097">
    <property type="entry name" value="Bds1/SdsA1_MBL-fold"/>
</dbReference>
<dbReference type="Proteomes" id="UP000256645">
    <property type="component" value="Unassembled WGS sequence"/>
</dbReference>
<keyword evidence="3" id="KW-0862">Zinc</keyword>
<dbReference type="InterPro" id="IPR036527">
    <property type="entry name" value="SCP2_sterol-bd_dom_sf"/>
</dbReference>
<dbReference type="InterPro" id="IPR036866">
    <property type="entry name" value="RibonucZ/Hydroxyglut_hydro"/>
</dbReference>
<gene>
    <name evidence="6" type="ORF">BP6252_10312</name>
</gene>
<dbReference type="InterPro" id="IPR038536">
    <property type="entry name" value="Alkyl/aryl-sulf_dimr_sf"/>
</dbReference>
<dbReference type="CDD" id="cd07710">
    <property type="entry name" value="arylsulfatase_Sdsa1-like_MBL-fold"/>
    <property type="match status" value="1"/>
</dbReference>
<dbReference type="Pfam" id="PF14864">
    <property type="entry name" value="Alkyl_sulf_C"/>
    <property type="match status" value="1"/>
</dbReference>
<keyword evidence="2" id="KW-0378">Hydrolase</keyword>
<evidence type="ECO:0000256" key="1">
    <source>
        <dbReference type="ARBA" id="ARBA00022723"/>
    </source>
</evidence>
<accession>A0A3D8QSJ0</accession>